<dbReference type="Gene3D" id="1.10.8.60">
    <property type="match status" value="1"/>
</dbReference>
<feature type="domain" description="Sigma-54 factor interaction" evidence="7">
    <location>
        <begin position="193"/>
        <end position="422"/>
    </location>
</feature>
<reference evidence="8" key="1">
    <citation type="journal article" date="2020" name="mSystems">
        <title>Genome- and Community-Level Interaction Insights into Carbon Utilization and Element Cycling Functions of Hydrothermarchaeota in Hydrothermal Sediment.</title>
        <authorList>
            <person name="Zhou Z."/>
            <person name="Liu Y."/>
            <person name="Xu W."/>
            <person name="Pan J."/>
            <person name="Luo Z.H."/>
            <person name="Li M."/>
        </authorList>
    </citation>
    <scope>NUCLEOTIDE SEQUENCE [LARGE SCALE GENOMIC DNA]</scope>
    <source>
        <strain evidence="8">SpSt-258</strain>
    </source>
</reference>
<dbReference type="InterPro" id="IPR003593">
    <property type="entry name" value="AAA+_ATPase"/>
</dbReference>
<dbReference type="Pfam" id="PF00158">
    <property type="entry name" value="Sigma54_activat"/>
    <property type="match status" value="1"/>
</dbReference>
<dbReference type="InterPro" id="IPR003018">
    <property type="entry name" value="GAF"/>
</dbReference>
<dbReference type="InterPro" id="IPR009057">
    <property type="entry name" value="Homeodomain-like_sf"/>
</dbReference>
<dbReference type="Gene3D" id="3.40.50.300">
    <property type="entry name" value="P-loop containing nucleotide triphosphate hydrolases"/>
    <property type="match status" value="1"/>
</dbReference>
<evidence type="ECO:0000256" key="2">
    <source>
        <dbReference type="ARBA" id="ARBA00022840"/>
    </source>
</evidence>
<dbReference type="Pfam" id="PF25601">
    <property type="entry name" value="AAA_lid_14"/>
    <property type="match status" value="1"/>
</dbReference>
<dbReference type="FunFam" id="3.40.50.300:FF:000006">
    <property type="entry name" value="DNA-binding transcriptional regulator NtrC"/>
    <property type="match status" value="1"/>
</dbReference>
<dbReference type="PANTHER" id="PTHR32071">
    <property type="entry name" value="TRANSCRIPTIONAL REGULATORY PROTEIN"/>
    <property type="match status" value="1"/>
</dbReference>
<keyword evidence="3" id="KW-0805">Transcription regulation</keyword>
<dbReference type="FunFam" id="1.10.8.60:FF:000014">
    <property type="entry name" value="DNA-binding transcriptional regulator NtrC"/>
    <property type="match status" value="1"/>
</dbReference>
<dbReference type="SUPFAM" id="SSF46689">
    <property type="entry name" value="Homeodomain-like"/>
    <property type="match status" value="1"/>
</dbReference>
<proteinExistence type="predicted"/>
<evidence type="ECO:0000256" key="4">
    <source>
        <dbReference type="ARBA" id="ARBA00023125"/>
    </source>
</evidence>
<dbReference type="SUPFAM" id="SSF52540">
    <property type="entry name" value="P-loop containing nucleoside triphosphate hydrolases"/>
    <property type="match status" value="1"/>
</dbReference>
<dbReference type="PROSITE" id="PS00688">
    <property type="entry name" value="SIGMA54_INTERACT_3"/>
    <property type="match status" value="1"/>
</dbReference>
<keyword evidence="6" id="KW-0804">Transcription</keyword>
<dbReference type="Pfam" id="PF13185">
    <property type="entry name" value="GAF_2"/>
    <property type="match status" value="1"/>
</dbReference>
<keyword evidence="5" id="KW-0010">Activator</keyword>
<dbReference type="Gene3D" id="3.30.450.40">
    <property type="match status" value="1"/>
</dbReference>
<evidence type="ECO:0000259" key="7">
    <source>
        <dbReference type="PROSITE" id="PS50045"/>
    </source>
</evidence>
<evidence type="ECO:0000256" key="1">
    <source>
        <dbReference type="ARBA" id="ARBA00022741"/>
    </source>
</evidence>
<organism evidence="8">
    <name type="scientific">candidate division WOR-3 bacterium</name>
    <dbReference type="NCBI Taxonomy" id="2052148"/>
    <lineage>
        <taxon>Bacteria</taxon>
        <taxon>Bacteria division WOR-3</taxon>
    </lineage>
</organism>
<keyword evidence="4" id="KW-0238">DNA-binding</keyword>
<comment type="caution">
    <text evidence="8">The sequence shown here is derived from an EMBL/GenBank/DDBJ whole genome shotgun (WGS) entry which is preliminary data.</text>
</comment>
<name>A0A7V1EHB4_UNCW3</name>
<dbReference type="InterPro" id="IPR029016">
    <property type="entry name" value="GAF-like_dom_sf"/>
</dbReference>
<dbReference type="InterPro" id="IPR002078">
    <property type="entry name" value="Sigma_54_int"/>
</dbReference>
<keyword evidence="1" id="KW-0547">Nucleotide-binding</keyword>
<dbReference type="SMART" id="SM00382">
    <property type="entry name" value="AAA"/>
    <property type="match status" value="1"/>
</dbReference>
<dbReference type="GO" id="GO:0005524">
    <property type="term" value="F:ATP binding"/>
    <property type="evidence" value="ECO:0007669"/>
    <property type="project" value="UniProtKB-KW"/>
</dbReference>
<protein>
    <submittedName>
        <fullName evidence="8">GAF domain-containing protein</fullName>
    </submittedName>
</protein>
<sequence length="500" mass="56870">MESIIRKIGREQLEILFEMTSSLSATLELSKILDIIIESAKNLLKAEASSLLLLDETTNELYFASVTGEVSERLKNLTVPLDKGIAGACVRAGKPKIVNDTTKDKDFYGKIDKSTGFITRSIIAAPLKITGKTIGVVEVLNKKDSSEWTEEDKDLLLLIAYQAAQVIQNAQDHLKIHEYKDLLRDEIDSRYALIGRSEQFKNVLNFAEKVAQSNASVLILGENGTGKELLARYIHRLSQRREKPFIAVSCAAIPATLLESELFGYEKGAFTGALTQHKGRFELAHQGTIFLDEIGDLLPETQSKLLRVLQEREFERLGGTKTIKVDVRVIAATNQNLEEKIKQKLFREDLFYRLNVFPIYVPPLRDRKDDIIILAEHFLDYYAKQMNKDIKKFSDEVIERLIQYPWPGNVRELQNVIERAVVLTNTDTIKSEALMLPSEPIELPMTYDKGLKEAVEEFKMKYIKEVIKKCGGNQRKASRILKIQPTYLSRLLHKKNNILE</sequence>
<evidence type="ECO:0000256" key="6">
    <source>
        <dbReference type="ARBA" id="ARBA00023163"/>
    </source>
</evidence>
<evidence type="ECO:0000256" key="3">
    <source>
        <dbReference type="ARBA" id="ARBA00023015"/>
    </source>
</evidence>
<evidence type="ECO:0000313" key="8">
    <source>
        <dbReference type="EMBL" id="HDY58411.1"/>
    </source>
</evidence>
<dbReference type="GO" id="GO:0003677">
    <property type="term" value="F:DNA binding"/>
    <property type="evidence" value="ECO:0007669"/>
    <property type="project" value="UniProtKB-KW"/>
</dbReference>
<dbReference type="InterPro" id="IPR058031">
    <property type="entry name" value="AAA_lid_NorR"/>
</dbReference>
<dbReference type="Gene3D" id="1.10.10.60">
    <property type="entry name" value="Homeodomain-like"/>
    <property type="match status" value="1"/>
</dbReference>
<dbReference type="InterPro" id="IPR027417">
    <property type="entry name" value="P-loop_NTPase"/>
</dbReference>
<evidence type="ECO:0000256" key="5">
    <source>
        <dbReference type="ARBA" id="ARBA00023159"/>
    </source>
</evidence>
<dbReference type="GO" id="GO:0006355">
    <property type="term" value="P:regulation of DNA-templated transcription"/>
    <property type="evidence" value="ECO:0007669"/>
    <property type="project" value="InterPro"/>
</dbReference>
<dbReference type="AlphaFoldDB" id="A0A7V1EHB4"/>
<dbReference type="PROSITE" id="PS50045">
    <property type="entry name" value="SIGMA54_INTERACT_4"/>
    <property type="match status" value="1"/>
</dbReference>
<keyword evidence="2" id="KW-0067">ATP-binding</keyword>
<dbReference type="SMART" id="SM00065">
    <property type="entry name" value="GAF"/>
    <property type="match status" value="1"/>
</dbReference>
<gene>
    <name evidence="8" type="ORF">ENP86_02510</name>
</gene>
<dbReference type="SUPFAM" id="SSF55781">
    <property type="entry name" value="GAF domain-like"/>
    <property type="match status" value="1"/>
</dbReference>
<dbReference type="CDD" id="cd00009">
    <property type="entry name" value="AAA"/>
    <property type="match status" value="1"/>
</dbReference>
<dbReference type="EMBL" id="DSKY01000007">
    <property type="protein sequence ID" value="HDY58411.1"/>
    <property type="molecule type" value="Genomic_DNA"/>
</dbReference>
<dbReference type="InterPro" id="IPR025944">
    <property type="entry name" value="Sigma_54_int_dom_CS"/>
</dbReference>
<accession>A0A7V1EHB4</accession>